<organism evidence="1 2">
    <name type="scientific">Panagrolaimus sp. PS1159</name>
    <dbReference type="NCBI Taxonomy" id="55785"/>
    <lineage>
        <taxon>Eukaryota</taxon>
        <taxon>Metazoa</taxon>
        <taxon>Ecdysozoa</taxon>
        <taxon>Nematoda</taxon>
        <taxon>Chromadorea</taxon>
        <taxon>Rhabditida</taxon>
        <taxon>Tylenchina</taxon>
        <taxon>Panagrolaimomorpha</taxon>
        <taxon>Panagrolaimoidea</taxon>
        <taxon>Panagrolaimidae</taxon>
        <taxon>Panagrolaimus</taxon>
    </lineage>
</organism>
<proteinExistence type="predicted"/>
<evidence type="ECO:0000313" key="2">
    <source>
        <dbReference type="WBParaSite" id="PS1159_v2.g15125.t1"/>
    </source>
</evidence>
<dbReference type="WBParaSite" id="PS1159_v2.g15125.t1">
    <property type="protein sequence ID" value="PS1159_v2.g15125.t1"/>
    <property type="gene ID" value="PS1159_v2.g15125"/>
</dbReference>
<accession>A0AC35F976</accession>
<sequence length="180" mass="20545">MPKLFRTQSGAAKLRNEPATAASTKSPPRRRFSQSPKRSPARNNQQISPNRTKFREPIPIEFDDHSPSPPKVRKMDDESFAASSSSRTTRQGSRQLTFPSERIVDNENDIFMREVEAMQEEETEEDLAAKVNKMIVTQFGGRRKRKASKKNVENESDEDENNAENEDLPLAAYPKRHQGE</sequence>
<reference evidence="2" key="1">
    <citation type="submission" date="2022-11" db="UniProtKB">
        <authorList>
            <consortium name="WormBaseParasite"/>
        </authorList>
    </citation>
    <scope>IDENTIFICATION</scope>
</reference>
<name>A0AC35F976_9BILA</name>
<dbReference type="Proteomes" id="UP000887580">
    <property type="component" value="Unplaced"/>
</dbReference>
<protein>
    <submittedName>
        <fullName evidence="2">Uncharacterized protein</fullName>
    </submittedName>
</protein>
<evidence type="ECO:0000313" key="1">
    <source>
        <dbReference type="Proteomes" id="UP000887580"/>
    </source>
</evidence>